<dbReference type="RefSeq" id="WP_102268484.1">
    <property type="nucleotide sequence ID" value="NZ_DBEZUI010000118.1"/>
</dbReference>
<comment type="caution">
    <text evidence="3">The sequence shown here is derived from an EMBL/GenBank/DDBJ whole genome shotgun (WGS) entry which is preliminary data.</text>
</comment>
<name>A0ABT1SM58_9FIRM</name>
<evidence type="ECO:0000259" key="2">
    <source>
        <dbReference type="Pfam" id="PF07687"/>
    </source>
</evidence>
<dbReference type="Pfam" id="PF07687">
    <property type="entry name" value="M20_dimer"/>
    <property type="match status" value="1"/>
</dbReference>
<dbReference type="PANTHER" id="PTHR30575">
    <property type="entry name" value="PEPTIDASE M20"/>
    <property type="match status" value="1"/>
</dbReference>
<accession>A0ABT1SM58</accession>
<evidence type="ECO:0000313" key="3">
    <source>
        <dbReference type="EMBL" id="MCQ5122307.1"/>
    </source>
</evidence>
<sequence length="397" mass="43108">MDFEKIKEACDRYVEARMEELWEISAFLHGHPELAFHEYEAMRCLSAFLEKEGFAIERGSGGLETAFHATYTHRLGGKQIAILLEYDALPKLGHACGHNLIACSGLGAAIALQKMVQDADLCGTIHVIGTPAEEDGGGKIIMLENGVFADIDAVFLLHPTSATTRIAGECVSSTEFQIEFFGKSAHAQSHAEDGINALDAATLFVTAMGLNGKQIKNNTNYSCMIANGGISTGQIPAYTKVLCNSNSLSLKDLHKVNEKIRNAAKGSAMATGCTCEIKEQDGYAGRIPNQILADVCKGELAKLKEPVMDGMPYDLGGEDLGNVSRHIPICNLYVTIFRDHKISGHTDQFRELAISEAGYRCIEVGSKAMARTAGELFLHPELVEQAQAELKERLKNE</sequence>
<dbReference type="PANTHER" id="PTHR30575:SF0">
    <property type="entry name" value="XAA-ARG DIPEPTIDASE"/>
    <property type="match status" value="1"/>
</dbReference>
<dbReference type="Proteomes" id="UP001524435">
    <property type="component" value="Unassembled WGS sequence"/>
</dbReference>
<feature type="domain" description="Peptidase M20 dimerisation" evidence="2">
    <location>
        <begin position="174"/>
        <end position="265"/>
    </location>
</feature>
<dbReference type="InterPro" id="IPR017144">
    <property type="entry name" value="Xaa-Arg_dipeptidase"/>
</dbReference>
<proteinExistence type="inferred from homology"/>
<dbReference type="NCBIfam" id="TIGR01891">
    <property type="entry name" value="amidohydrolases"/>
    <property type="match status" value="1"/>
</dbReference>
<dbReference type="InterPro" id="IPR011650">
    <property type="entry name" value="Peptidase_M20_dimer"/>
</dbReference>
<dbReference type="SUPFAM" id="SSF55031">
    <property type="entry name" value="Bacterial exopeptidase dimerisation domain"/>
    <property type="match status" value="1"/>
</dbReference>
<organism evidence="3 4">
    <name type="scientific">Massilicoli timonensis</name>
    <dbReference type="NCBI Taxonomy" id="2015901"/>
    <lineage>
        <taxon>Bacteria</taxon>
        <taxon>Bacillati</taxon>
        <taxon>Bacillota</taxon>
        <taxon>Erysipelotrichia</taxon>
        <taxon>Erysipelotrichales</taxon>
        <taxon>Erysipelotrichaceae</taxon>
        <taxon>Massilicoli</taxon>
    </lineage>
</organism>
<gene>
    <name evidence="3" type="ORF">NE663_08555</name>
</gene>
<evidence type="ECO:0000256" key="1">
    <source>
        <dbReference type="PIRNR" id="PIRNR037226"/>
    </source>
</evidence>
<dbReference type="PIRSF" id="PIRSF037226">
    <property type="entry name" value="Amidohydrolase_ACY1L2_prd"/>
    <property type="match status" value="1"/>
</dbReference>
<dbReference type="SUPFAM" id="SSF53187">
    <property type="entry name" value="Zn-dependent exopeptidases"/>
    <property type="match status" value="1"/>
</dbReference>
<reference evidence="3 4" key="1">
    <citation type="submission" date="2022-06" db="EMBL/GenBank/DDBJ databases">
        <title>Isolation of gut microbiota from human fecal samples.</title>
        <authorList>
            <person name="Pamer E.G."/>
            <person name="Barat B."/>
            <person name="Waligurski E."/>
            <person name="Medina S."/>
            <person name="Paddock L."/>
            <person name="Mostad J."/>
        </authorList>
    </citation>
    <scope>NUCLEOTIDE SEQUENCE [LARGE SCALE GENOMIC DNA]</scope>
    <source>
        <strain evidence="3 4">DFI.6.1</strain>
    </source>
</reference>
<evidence type="ECO:0000313" key="4">
    <source>
        <dbReference type="Proteomes" id="UP001524435"/>
    </source>
</evidence>
<dbReference type="EMBL" id="JANGCH010000012">
    <property type="protein sequence ID" value="MCQ5122307.1"/>
    <property type="molecule type" value="Genomic_DNA"/>
</dbReference>
<dbReference type="InterPro" id="IPR017439">
    <property type="entry name" value="Amidohydrolase"/>
</dbReference>
<dbReference type="Pfam" id="PF01546">
    <property type="entry name" value="Peptidase_M20"/>
    <property type="match status" value="1"/>
</dbReference>
<dbReference type="CDD" id="cd03887">
    <property type="entry name" value="M20_Acy1L2"/>
    <property type="match status" value="1"/>
</dbReference>
<dbReference type="Gene3D" id="3.40.630.10">
    <property type="entry name" value="Zn peptidases"/>
    <property type="match status" value="1"/>
</dbReference>
<dbReference type="InterPro" id="IPR002933">
    <property type="entry name" value="Peptidase_M20"/>
</dbReference>
<protein>
    <recommendedName>
        <fullName evidence="1">Peptidase M20 domain-containing protein 2</fullName>
    </recommendedName>
</protein>
<dbReference type="InterPro" id="IPR036264">
    <property type="entry name" value="Bact_exopeptidase_dim_dom"/>
</dbReference>
<dbReference type="Gene3D" id="3.30.70.360">
    <property type="match status" value="1"/>
</dbReference>
<comment type="similarity">
    <text evidence="1">Belongs to the peptidase M20A family.</text>
</comment>
<keyword evidence="4" id="KW-1185">Reference proteome</keyword>
<dbReference type="InterPro" id="IPR052030">
    <property type="entry name" value="Peptidase_M20/M20A_hydrolases"/>
</dbReference>